<organism evidence="10">
    <name type="scientific">Lichtheimia ramosa</name>
    <dbReference type="NCBI Taxonomy" id="688394"/>
    <lineage>
        <taxon>Eukaryota</taxon>
        <taxon>Fungi</taxon>
        <taxon>Fungi incertae sedis</taxon>
        <taxon>Mucoromycota</taxon>
        <taxon>Mucoromycotina</taxon>
        <taxon>Mucoromycetes</taxon>
        <taxon>Mucorales</taxon>
        <taxon>Lichtheimiaceae</taxon>
        <taxon>Lichtheimia</taxon>
    </lineage>
</organism>
<evidence type="ECO:0000256" key="7">
    <source>
        <dbReference type="SAM" id="Coils"/>
    </source>
</evidence>
<keyword evidence="4 6" id="KW-0067">ATP-binding</keyword>
<feature type="compositionally biased region" description="Low complexity" evidence="8">
    <location>
        <begin position="329"/>
        <end position="350"/>
    </location>
</feature>
<evidence type="ECO:0000256" key="5">
    <source>
        <dbReference type="ARBA" id="ARBA00023054"/>
    </source>
</evidence>
<dbReference type="InterPro" id="IPR027417">
    <property type="entry name" value="P-loop_NTPase"/>
</dbReference>
<feature type="compositionally biased region" description="Low complexity" evidence="8">
    <location>
        <begin position="147"/>
        <end position="170"/>
    </location>
</feature>
<dbReference type="GO" id="GO:0051231">
    <property type="term" value="P:spindle elongation"/>
    <property type="evidence" value="ECO:0007669"/>
    <property type="project" value="TreeGrafter"/>
</dbReference>
<evidence type="ECO:0000313" key="10">
    <source>
        <dbReference type="EMBL" id="CDS09939.1"/>
    </source>
</evidence>
<protein>
    <recommendedName>
        <fullName evidence="9">Kinesin motor domain-containing protein</fullName>
    </recommendedName>
</protein>
<evidence type="ECO:0000256" key="1">
    <source>
        <dbReference type="ARBA" id="ARBA00004496"/>
    </source>
</evidence>
<evidence type="ECO:0000259" key="9">
    <source>
        <dbReference type="PROSITE" id="PS50067"/>
    </source>
</evidence>
<name>A0A077WRU0_9FUNG</name>
<evidence type="ECO:0000256" key="4">
    <source>
        <dbReference type="ARBA" id="ARBA00022840"/>
    </source>
</evidence>
<dbReference type="SUPFAM" id="SSF57997">
    <property type="entry name" value="Tropomyosin"/>
    <property type="match status" value="1"/>
</dbReference>
<evidence type="ECO:0000256" key="8">
    <source>
        <dbReference type="SAM" id="MobiDB-lite"/>
    </source>
</evidence>
<dbReference type="GO" id="GO:0008017">
    <property type="term" value="F:microtubule binding"/>
    <property type="evidence" value="ECO:0007669"/>
    <property type="project" value="InterPro"/>
</dbReference>
<keyword evidence="3 6" id="KW-0547">Nucleotide-binding</keyword>
<feature type="compositionally biased region" description="Pro residues" evidence="8">
    <location>
        <begin position="1432"/>
        <end position="1448"/>
    </location>
</feature>
<dbReference type="PANTHER" id="PTHR47969:SF15">
    <property type="entry name" value="CHROMOSOME-ASSOCIATED KINESIN KIF4A-RELATED"/>
    <property type="match status" value="1"/>
</dbReference>
<accession>A0A077WRU0</accession>
<evidence type="ECO:0000256" key="2">
    <source>
        <dbReference type="ARBA" id="ARBA00022490"/>
    </source>
</evidence>
<dbReference type="GO" id="GO:0005524">
    <property type="term" value="F:ATP binding"/>
    <property type="evidence" value="ECO:0007669"/>
    <property type="project" value="UniProtKB-UniRule"/>
</dbReference>
<dbReference type="SUPFAM" id="SSF52540">
    <property type="entry name" value="P-loop containing nucleoside triphosphate hydrolases"/>
    <property type="match status" value="1"/>
</dbReference>
<dbReference type="PRINTS" id="PR00380">
    <property type="entry name" value="KINESINHEAVY"/>
</dbReference>
<feature type="domain" description="Kinesin motor" evidence="9">
    <location>
        <begin position="24"/>
        <end position="486"/>
    </location>
</feature>
<dbReference type="InterPro" id="IPR027640">
    <property type="entry name" value="Kinesin-like_fam"/>
</dbReference>
<reference evidence="10" key="1">
    <citation type="journal article" date="2014" name="Genome Announc.">
        <title>De novo whole-genome sequence and genome annotation of Lichtheimia ramosa.</title>
        <authorList>
            <person name="Linde J."/>
            <person name="Schwartze V."/>
            <person name="Binder U."/>
            <person name="Lass-Florl C."/>
            <person name="Voigt K."/>
            <person name="Horn F."/>
        </authorList>
    </citation>
    <scope>NUCLEOTIDE SEQUENCE</scope>
    <source>
        <strain evidence="10">JMRC FSU:6197</strain>
    </source>
</reference>
<feature type="region of interest" description="Disordered" evidence="8">
    <location>
        <begin position="522"/>
        <end position="560"/>
    </location>
</feature>
<dbReference type="GO" id="GO:0007018">
    <property type="term" value="P:microtubule-based movement"/>
    <property type="evidence" value="ECO:0007669"/>
    <property type="project" value="InterPro"/>
</dbReference>
<dbReference type="GO" id="GO:0005737">
    <property type="term" value="C:cytoplasm"/>
    <property type="evidence" value="ECO:0007669"/>
    <property type="project" value="UniProtKB-SubCell"/>
</dbReference>
<dbReference type="GO" id="GO:0003777">
    <property type="term" value="F:microtubule motor activity"/>
    <property type="evidence" value="ECO:0007669"/>
    <property type="project" value="InterPro"/>
</dbReference>
<feature type="binding site" evidence="6">
    <location>
        <begin position="108"/>
        <end position="115"/>
    </location>
    <ligand>
        <name>ATP</name>
        <dbReference type="ChEBI" id="CHEBI:30616"/>
    </ligand>
</feature>
<evidence type="ECO:0000256" key="3">
    <source>
        <dbReference type="ARBA" id="ARBA00022741"/>
    </source>
</evidence>
<dbReference type="Gene3D" id="3.40.850.10">
    <property type="entry name" value="Kinesin motor domain"/>
    <property type="match status" value="1"/>
</dbReference>
<comment type="similarity">
    <text evidence="6">Belongs to the TRAFAC class myosin-kinesin ATPase superfamily. Kinesin family.</text>
</comment>
<feature type="coiled-coil region" evidence="7">
    <location>
        <begin position="607"/>
        <end position="863"/>
    </location>
</feature>
<dbReference type="PROSITE" id="PS00411">
    <property type="entry name" value="KINESIN_MOTOR_1"/>
    <property type="match status" value="1"/>
</dbReference>
<feature type="region of interest" description="Disordered" evidence="8">
    <location>
        <begin position="326"/>
        <end position="350"/>
    </location>
</feature>
<keyword evidence="6" id="KW-0505">Motor protein</keyword>
<dbReference type="InterPro" id="IPR001752">
    <property type="entry name" value="Kinesin_motor_dom"/>
</dbReference>
<dbReference type="EMBL" id="LK023335">
    <property type="protein sequence ID" value="CDS09939.1"/>
    <property type="molecule type" value="Genomic_DNA"/>
</dbReference>
<gene>
    <name evidence="10" type="ORF">LRAMOSA02616</name>
</gene>
<dbReference type="PROSITE" id="PS50067">
    <property type="entry name" value="KINESIN_MOTOR_2"/>
    <property type="match status" value="1"/>
</dbReference>
<feature type="compositionally biased region" description="Polar residues" evidence="8">
    <location>
        <begin position="1401"/>
        <end position="1429"/>
    </location>
</feature>
<proteinExistence type="inferred from homology"/>
<feature type="compositionally biased region" description="Low complexity" evidence="8">
    <location>
        <begin position="1"/>
        <end position="18"/>
    </location>
</feature>
<dbReference type="InterPro" id="IPR019821">
    <property type="entry name" value="Kinesin_motor_CS"/>
</dbReference>
<evidence type="ECO:0000256" key="6">
    <source>
        <dbReference type="PROSITE-ProRule" id="PRU00283"/>
    </source>
</evidence>
<feature type="compositionally biased region" description="Low complexity" evidence="8">
    <location>
        <begin position="1319"/>
        <end position="1336"/>
    </location>
</feature>
<dbReference type="GO" id="GO:0005875">
    <property type="term" value="C:microtubule associated complex"/>
    <property type="evidence" value="ECO:0007669"/>
    <property type="project" value="TreeGrafter"/>
</dbReference>
<feature type="compositionally biased region" description="Polar residues" evidence="8">
    <location>
        <begin position="541"/>
        <end position="560"/>
    </location>
</feature>
<feature type="coiled-coil region" evidence="7">
    <location>
        <begin position="929"/>
        <end position="997"/>
    </location>
</feature>
<feature type="compositionally biased region" description="Polar residues" evidence="8">
    <location>
        <begin position="197"/>
        <end position="214"/>
    </location>
</feature>
<dbReference type="Gene3D" id="1.20.5.170">
    <property type="match status" value="1"/>
</dbReference>
<feature type="region of interest" description="Disordered" evidence="8">
    <location>
        <begin position="1401"/>
        <end position="1476"/>
    </location>
</feature>
<feature type="region of interest" description="Disordered" evidence="8">
    <location>
        <begin position="1151"/>
        <end position="1234"/>
    </location>
</feature>
<feature type="compositionally biased region" description="Basic and acidic residues" evidence="8">
    <location>
        <begin position="1153"/>
        <end position="1172"/>
    </location>
</feature>
<feature type="coiled-coil region" evidence="7">
    <location>
        <begin position="1030"/>
        <end position="1132"/>
    </location>
</feature>
<feature type="compositionally biased region" description="Polar residues" evidence="8">
    <location>
        <begin position="177"/>
        <end position="187"/>
    </location>
</feature>
<dbReference type="PANTHER" id="PTHR47969">
    <property type="entry name" value="CHROMOSOME-ASSOCIATED KINESIN KIF4A-RELATED"/>
    <property type="match status" value="1"/>
</dbReference>
<dbReference type="GO" id="GO:0007052">
    <property type="term" value="P:mitotic spindle organization"/>
    <property type="evidence" value="ECO:0007669"/>
    <property type="project" value="TreeGrafter"/>
</dbReference>
<feature type="compositionally biased region" description="Low complexity" evidence="8">
    <location>
        <begin position="1198"/>
        <end position="1211"/>
    </location>
</feature>
<dbReference type="OrthoDB" id="2271961at2759"/>
<feature type="compositionally biased region" description="Polar residues" evidence="8">
    <location>
        <begin position="1457"/>
        <end position="1476"/>
    </location>
</feature>
<keyword evidence="2" id="KW-0963">Cytoplasm</keyword>
<comment type="subcellular location">
    <subcellularLocation>
        <location evidence="1">Cytoplasm</location>
    </subcellularLocation>
</comment>
<feature type="coiled-coil region" evidence="7">
    <location>
        <begin position="1481"/>
        <end position="1596"/>
    </location>
</feature>
<feature type="region of interest" description="Disordered" evidence="8">
    <location>
        <begin position="1314"/>
        <end position="1358"/>
    </location>
</feature>
<sequence>MAFGSSNSSISPSTTSSTAKETTPVQVALRVRPLTSQDRAQPRFSQSTESDVIKTFDTTVNVVPHQKAFTFDHVFGTDSTQEQVFSSVASKLVDRFIDGYNVTILAYGQTSSGKTYTMGTEVNDHPHPDHQGIIPRAMAALFQELYSDPTSPSSSSSRASSPLSSSTTPKISKRHSSSAVNSNSNLKAPSRLMRPSSMLTPPSNLSRRASFSVEQQQQRQQPANRRFSVKVSFVEIYNEDLVDLLNPAPADERPPVTIREDTKGQIYWTGVKEVPVDSTEDVLRYLQMGTQNRATGSTDMNAKSSRSHAIFSVTLHQEKWIVTPKASVSTMSTSQQRPPTPTSSRSSMMLGRRSSGVNVKAMVQELQHSNNDDGKWVVSHSKFHFVDLAGSERLKRTAAEGDRRKEGININAGLLALGNVISALADSTSNKRPAHIPYRDSKLTRLLQDSLGGNATTLMIACISPAEINLVETVNTIKYAHRARNIKNRVERNEAEEWLTNDNPEFLRGIISKLKGEVRNLKSSTSTSTANSSNSTPTFSKSTDSSTIMTPTLSSSATTQLTVPEVDSVTTEQQQLVTDLRKQIGDLQVALHKQKDLDFQHLVEPVIEEYEKSVSSLESQLAMARAALATQDQALADQQHRLTELDAMRQSAADKLQQYEKQQQKVHVYEEQLQSCRQQAEQLQEQARGYEDKIRDYEQQLQMAEEHKTKCAQEIEACESRLRAVQEEAAQQQKDKAQWYEQRVHEYEQQLQMLQSQQGDNHQKDDDHHEEALGQLKQQIDDYEKKMKEYRVKIATCEQQLNESLVHASKFEVESIQLGDKLQQMEKERAELQQASQSYESKANALQMQLTATQEQLQHVDQQLQVQSERYQHETHQWQQQVNDLARQLEEITALRDDAIGIRDTQAQEIARLEACLREELQQRDAKHADIMNHQRKVHRQRLDELESAHRDAKTLHLVQHKQEAIIHALESKVDALEQLVSNLQKQLEDRDQQIAQFTHVVQHVLDEVHTVGSEREDLERLAASLGDSIHDHNTQADKILAAVKELESQHRQQEDNDKDDENDRLEIRILELEQQSESAIKKIQALECAKQQLENELDKARKLNMDQENIIASLEVSLQAMQSRLEEAVASHTQKSELIQSLQEQLNQRRRLTIDTRMNRDSGLPDEHRMSSDSIASKKKSITAIHSESLPPPPASPSRTSHSSCSGSSSSEEDEEDLAVTPPDNGSELSSLDKLQDRYRRKLTSAEGQEELLGKLMQLMEENSQLSVQVNELEAQMILQHNQLTLESKNLELKVMKLEAANERLEKEVEQAMIIPRSTSSTSSNNNNNSPTATNRDSILFSTSPPQTPRSPPNTLHQKLQRDWSLFSLKKSGSLRSILDQPSSPSSPTSDEVMLVSPTNTAKRGSAPSTMTAIREQQQRVSNTTATDAGSPPPSAPPSNPLPPVPSPARSVSTPLLQRQTSSGSTAISDLFSNGGHFTSEQYEKIIRSLQRKMNVADEDVRAHQQVIGKLETQLSRSENAVRSIKRQLDTLNQEKQTYILELEHLRSQQHGWHEEESIERTRLIEELENERMLKDKAERARTILEHRMEKLMCKRNKFMCF</sequence>
<feature type="compositionally biased region" description="Low complexity" evidence="8">
    <location>
        <begin position="523"/>
        <end position="540"/>
    </location>
</feature>
<dbReference type="Pfam" id="PF00225">
    <property type="entry name" value="Kinesin"/>
    <property type="match status" value="2"/>
</dbReference>
<dbReference type="InterPro" id="IPR036961">
    <property type="entry name" value="Kinesin_motor_dom_sf"/>
</dbReference>
<dbReference type="SMART" id="SM00129">
    <property type="entry name" value="KISc"/>
    <property type="match status" value="1"/>
</dbReference>
<keyword evidence="5 7" id="KW-0175">Coiled coil</keyword>
<feature type="region of interest" description="Disordered" evidence="8">
    <location>
        <begin position="1"/>
        <end position="25"/>
    </location>
</feature>
<feature type="region of interest" description="Disordered" evidence="8">
    <location>
        <begin position="147"/>
        <end position="225"/>
    </location>
</feature>